<organism evidence="8 9">
    <name type="scientific">Natronospira proteinivora</name>
    <dbReference type="NCBI Taxonomy" id="1807133"/>
    <lineage>
        <taxon>Bacteria</taxon>
        <taxon>Pseudomonadati</taxon>
        <taxon>Pseudomonadota</taxon>
        <taxon>Gammaproteobacteria</taxon>
        <taxon>Natronospirales</taxon>
        <taxon>Natronospiraceae</taxon>
        <taxon>Natronospira</taxon>
    </lineage>
</organism>
<dbReference type="RefSeq" id="WP_253448660.1">
    <property type="nucleotide sequence ID" value="NZ_JALJYF010000002.1"/>
</dbReference>
<keyword evidence="3" id="KW-1134">Transmembrane beta strand</keyword>
<evidence type="ECO:0000313" key="9">
    <source>
        <dbReference type="Proteomes" id="UP001523550"/>
    </source>
</evidence>
<comment type="similarity">
    <text evidence="2">Belongs to the OmpP1/FadL family.</text>
</comment>
<sequence>MKQTGNVEQHDSSAMCPEAVRQGPINHRNKWRGLARPLILLAATSLAGAAVADEYHYRDILIGTRASAMGGAYTAISDDPSGLYHNPAGIVHASELNLSGSVNAWHRTRVTYEDVLGDGRDWNRESGTLIPNFFGITQPVGPGVLGFSYVVTDSIQEDQDQTFLDVENRERFTINLNDNQSVYKLGPSYAWQVNDQLSVGVSLYFHFREQEEINNQLIVLDAGSGPGAGDSDIEWRYVQTQNDEWGIKPVIGIMWEPDDRLALGASIRQANVASAENYLFFTCHGSSISDSALCPEGDIDYVELSDDIRRDHPVEIRLGAAWFHSPRFLLSADISYHTAHTDVVRGVDGRDVEGTWNIALGSEYYLNNQWAVRSGVFTNRANTSSDVVAHDHVNLYGISASLARFTRNSSLDLGFSYSRGRGEGQVLPAGNEPQTMVAENITIFLSSSYTF</sequence>
<evidence type="ECO:0000256" key="5">
    <source>
        <dbReference type="ARBA" id="ARBA00022729"/>
    </source>
</evidence>
<keyword evidence="6" id="KW-0472">Membrane</keyword>
<comment type="caution">
    <text evidence="8">The sequence shown here is derived from an EMBL/GenBank/DDBJ whole genome shotgun (WGS) entry which is preliminary data.</text>
</comment>
<dbReference type="EMBL" id="JALJYF010000002">
    <property type="protein sequence ID" value="MCP1727820.1"/>
    <property type="molecule type" value="Genomic_DNA"/>
</dbReference>
<dbReference type="SUPFAM" id="SSF56935">
    <property type="entry name" value="Porins"/>
    <property type="match status" value="1"/>
</dbReference>
<protein>
    <submittedName>
        <fullName evidence="8">Long-chain fatty acid transport protein</fullName>
    </submittedName>
</protein>
<evidence type="ECO:0000256" key="1">
    <source>
        <dbReference type="ARBA" id="ARBA00004571"/>
    </source>
</evidence>
<evidence type="ECO:0000256" key="2">
    <source>
        <dbReference type="ARBA" id="ARBA00008163"/>
    </source>
</evidence>
<keyword evidence="4" id="KW-0812">Transmembrane</keyword>
<comment type="subcellular location">
    <subcellularLocation>
        <location evidence="1">Cell outer membrane</location>
        <topology evidence="1">Multi-pass membrane protein</topology>
    </subcellularLocation>
</comment>
<keyword evidence="7" id="KW-0998">Cell outer membrane</keyword>
<dbReference type="InterPro" id="IPR005017">
    <property type="entry name" value="OMPP1/FadL/TodX"/>
</dbReference>
<gene>
    <name evidence="8" type="ORF">J2T60_001820</name>
</gene>
<accession>A0ABT1G918</accession>
<dbReference type="Gene3D" id="2.40.160.60">
    <property type="entry name" value="Outer membrane protein transport protein (OMPP1/FadL/TodX)"/>
    <property type="match status" value="1"/>
</dbReference>
<evidence type="ECO:0000256" key="6">
    <source>
        <dbReference type="ARBA" id="ARBA00023136"/>
    </source>
</evidence>
<reference evidence="8 9" key="1">
    <citation type="submission" date="2022-03" db="EMBL/GenBank/DDBJ databases">
        <title>Genomic Encyclopedia of Type Strains, Phase III (KMG-III): the genomes of soil and plant-associated and newly described type strains.</title>
        <authorList>
            <person name="Whitman W."/>
        </authorList>
    </citation>
    <scope>NUCLEOTIDE SEQUENCE [LARGE SCALE GENOMIC DNA]</scope>
    <source>
        <strain evidence="8 9">BSker1</strain>
    </source>
</reference>
<evidence type="ECO:0000256" key="3">
    <source>
        <dbReference type="ARBA" id="ARBA00022452"/>
    </source>
</evidence>
<proteinExistence type="inferred from homology"/>
<dbReference type="Pfam" id="PF03349">
    <property type="entry name" value="Toluene_X"/>
    <property type="match status" value="1"/>
</dbReference>
<name>A0ABT1G918_9GAMM</name>
<keyword evidence="9" id="KW-1185">Reference proteome</keyword>
<dbReference type="Proteomes" id="UP001523550">
    <property type="component" value="Unassembled WGS sequence"/>
</dbReference>
<evidence type="ECO:0000313" key="8">
    <source>
        <dbReference type="EMBL" id="MCP1727820.1"/>
    </source>
</evidence>
<evidence type="ECO:0000256" key="7">
    <source>
        <dbReference type="ARBA" id="ARBA00023237"/>
    </source>
</evidence>
<evidence type="ECO:0000256" key="4">
    <source>
        <dbReference type="ARBA" id="ARBA00022692"/>
    </source>
</evidence>
<keyword evidence="5" id="KW-0732">Signal</keyword>
<dbReference type="PANTHER" id="PTHR35093">
    <property type="entry name" value="OUTER MEMBRANE PROTEIN NMB0088-RELATED"/>
    <property type="match status" value="1"/>
</dbReference>
<dbReference type="PANTHER" id="PTHR35093:SF8">
    <property type="entry name" value="OUTER MEMBRANE PROTEIN NMB0088-RELATED"/>
    <property type="match status" value="1"/>
</dbReference>